<dbReference type="EMBL" id="BAABCJ010000002">
    <property type="protein sequence ID" value="GAA3701603.1"/>
    <property type="molecule type" value="Genomic_DNA"/>
</dbReference>
<evidence type="ECO:0000313" key="2">
    <source>
        <dbReference type="EMBL" id="GAA3701603.1"/>
    </source>
</evidence>
<evidence type="ECO:0000313" key="3">
    <source>
        <dbReference type="Proteomes" id="UP001501536"/>
    </source>
</evidence>
<evidence type="ECO:0000259" key="1">
    <source>
        <dbReference type="Pfam" id="PF08818"/>
    </source>
</evidence>
<dbReference type="SUPFAM" id="SSF159888">
    <property type="entry name" value="YdhG-like"/>
    <property type="match status" value="1"/>
</dbReference>
<dbReference type="Proteomes" id="UP001501536">
    <property type="component" value="Unassembled WGS sequence"/>
</dbReference>
<feature type="domain" description="YdhG-like" evidence="1">
    <location>
        <begin position="20"/>
        <end position="112"/>
    </location>
</feature>
<dbReference type="InterPro" id="IPR014922">
    <property type="entry name" value="YdhG-like"/>
</dbReference>
<proteinExistence type="predicted"/>
<dbReference type="RefSeq" id="WP_344882067.1">
    <property type="nucleotide sequence ID" value="NZ_BAABCJ010000002.1"/>
</dbReference>
<accession>A0ABP7D6M0</accession>
<sequence>MAKIQSVDEYLAGFEGAAAERMAGLRALSRATAPDAAEEIRWNQPAYIHPSGTILFTFSGHRAHANMVFTPSTLEAFRPELTGRRTGKGSVQLPYAEPLPAELLERMIRHRVAEHEDDGVLWM</sequence>
<comment type="caution">
    <text evidence="2">The sequence shown here is derived from an EMBL/GenBank/DDBJ whole genome shotgun (WGS) entry which is preliminary data.</text>
</comment>
<reference evidence="3" key="1">
    <citation type="journal article" date="2019" name="Int. J. Syst. Evol. Microbiol.">
        <title>The Global Catalogue of Microorganisms (GCM) 10K type strain sequencing project: providing services to taxonomists for standard genome sequencing and annotation.</title>
        <authorList>
            <consortium name="The Broad Institute Genomics Platform"/>
            <consortium name="The Broad Institute Genome Sequencing Center for Infectious Disease"/>
            <person name="Wu L."/>
            <person name="Ma J."/>
        </authorList>
    </citation>
    <scope>NUCLEOTIDE SEQUENCE [LARGE SCALE GENOMIC DNA]</scope>
    <source>
        <strain evidence="3">JCM 16961</strain>
    </source>
</reference>
<dbReference type="Gene3D" id="3.90.1150.200">
    <property type="match status" value="1"/>
</dbReference>
<organism evidence="2 3">
    <name type="scientific">Zhihengliuella alba</name>
    <dbReference type="NCBI Taxonomy" id="547018"/>
    <lineage>
        <taxon>Bacteria</taxon>
        <taxon>Bacillati</taxon>
        <taxon>Actinomycetota</taxon>
        <taxon>Actinomycetes</taxon>
        <taxon>Micrococcales</taxon>
        <taxon>Micrococcaceae</taxon>
        <taxon>Zhihengliuella</taxon>
    </lineage>
</organism>
<name>A0ABP7D6M0_9MICC</name>
<dbReference type="Pfam" id="PF08818">
    <property type="entry name" value="DUF1801"/>
    <property type="match status" value="1"/>
</dbReference>
<gene>
    <name evidence="2" type="ORF">GCM10022377_14080</name>
</gene>
<keyword evidence="3" id="KW-1185">Reference proteome</keyword>
<protein>
    <recommendedName>
        <fullName evidence="1">YdhG-like domain-containing protein</fullName>
    </recommendedName>
</protein>